<dbReference type="AlphaFoldDB" id="A0A7S4RE07"/>
<organism evidence="3">
    <name type="scientific">Alexandrium monilatum</name>
    <dbReference type="NCBI Taxonomy" id="311494"/>
    <lineage>
        <taxon>Eukaryota</taxon>
        <taxon>Sar</taxon>
        <taxon>Alveolata</taxon>
        <taxon>Dinophyceae</taxon>
        <taxon>Gonyaulacales</taxon>
        <taxon>Pyrocystaceae</taxon>
        <taxon>Alexandrium</taxon>
    </lineage>
</organism>
<gene>
    <name evidence="3" type="ORF">AMON00008_LOCUS34075</name>
</gene>
<dbReference type="SUPFAM" id="SSF55021">
    <property type="entry name" value="ACT-like"/>
    <property type="match status" value="1"/>
</dbReference>
<dbReference type="InterPro" id="IPR045865">
    <property type="entry name" value="ACT-like_dom_sf"/>
</dbReference>
<evidence type="ECO:0000313" key="3">
    <source>
        <dbReference type="EMBL" id="CAE4611542.1"/>
    </source>
</evidence>
<dbReference type="EMBL" id="HBNR01048786">
    <property type="protein sequence ID" value="CAE4611542.1"/>
    <property type="molecule type" value="Transcribed_RNA"/>
</dbReference>
<dbReference type="InterPro" id="IPR002912">
    <property type="entry name" value="ACT_dom"/>
</dbReference>
<reference evidence="3" key="1">
    <citation type="submission" date="2021-01" db="EMBL/GenBank/DDBJ databases">
        <authorList>
            <person name="Corre E."/>
            <person name="Pelletier E."/>
            <person name="Niang G."/>
            <person name="Scheremetjew M."/>
            <person name="Finn R."/>
            <person name="Kale V."/>
            <person name="Holt S."/>
            <person name="Cochrane G."/>
            <person name="Meng A."/>
            <person name="Brown T."/>
            <person name="Cohen L."/>
        </authorList>
    </citation>
    <scope>NUCLEOTIDE SEQUENCE</scope>
    <source>
        <strain evidence="3">CCMP3105</strain>
    </source>
</reference>
<proteinExistence type="predicted"/>
<dbReference type="PROSITE" id="PS51671">
    <property type="entry name" value="ACT"/>
    <property type="match status" value="1"/>
</dbReference>
<dbReference type="CDD" id="cd02116">
    <property type="entry name" value="ACT"/>
    <property type="match status" value="1"/>
</dbReference>
<evidence type="ECO:0000256" key="1">
    <source>
        <dbReference type="SAM" id="MobiDB-lite"/>
    </source>
</evidence>
<accession>A0A7S4RE07</accession>
<feature type="region of interest" description="Disordered" evidence="1">
    <location>
        <begin position="1"/>
        <end position="38"/>
    </location>
</feature>
<sequence>MGSSQHSPKAPSGRPPHLSGSPPHLGARSAAAMPPWRGSGGARASCLRRLAEICGGGGLRAAQRPVLLATRPAAASRRLSSAARSAAPEEDSMRRVILTFSGKVSVSSGSEIWSRIARVMRAAGANIETAGGTFVRMPQGGEEDSLENMSFSVSAFGAHISPAVIEADVKDLGCAMYLKAILPQSRVTNMMQLLRTESPLQVYTVSCSGTLPARLALSHCFQEDARTGTVRLFGVDRPGQLARITQTLSRFGATVMQLHVQSSVSSAAERYPLGVAGLAENSLRIVVGDSFDAALLRREIARVGAEVGYAVTCVTMDSRSRLRSTLPSYVLRKRAFAIAYLGTVTGRRPRGPRHIPGAGLASSTASRRSRSCANRAAEESRRWRRRRCRAQRRASRVPASCARNGRRSGGMRLQCWHI</sequence>
<feature type="compositionally biased region" description="Low complexity" evidence="1">
    <location>
        <begin position="354"/>
        <end position="375"/>
    </location>
</feature>
<feature type="region of interest" description="Disordered" evidence="1">
    <location>
        <begin position="349"/>
        <end position="378"/>
    </location>
</feature>
<feature type="domain" description="ACT" evidence="2">
    <location>
        <begin position="229"/>
        <end position="314"/>
    </location>
</feature>
<dbReference type="Gene3D" id="3.30.70.260">
    <property type="match status" value="1"/>
</dbReference>
<name>A0A7S4RE07_9DINO</name>
<protein>
    <recommendedName>
        <fullName evidence="2">ACT domain-containing protein</fullName>
    </recommendedName>
</protein>
<evidence type="ECO:0000259" key="2">
    <source>
        <dbReference type="PROSITE" id="PS51671"/>
    </source>
</evidence>